<organism evidence="2 3">
    <name type="scientific">Propionispira arboris</name>
    <dbReference type="NCBI Taxonomy" id="84035"/>
    <lineage>
        <taxon>Bacteria</taxon>
        <taxon>Bacillati</taxon>
        <taxon>Bacillota</taxon>
        <taxon>Negativicutes</taxon>
        <taxon>Selenomonadales</taxon>
        <taxon>Selenomonadaceae</taxon>
        <taxon>Propionispira</taxon>
    </lineage>
</organism>
<feature type="chain" id="PRO_5011708659" evidence="1">
    <location>
        <begin position="24"/>
        <end position="169"/>
    </location>
</feature>
<dbReference type="AlphaFoldDB" id="A0A1H6WC15"/>
<gene>
    <name evidence="2" type="ORF">SAMN05660742_103161</name>
</gene>
<dbReference type="EMBL" id="FNZK01000003">
    <property type="protein sequence ID" value="SEJ10092.1"/>
    <property type="molecule type" value="Genomic_DNA"/>
</dbReference>
<evidence type="ECO:0000313" key="3">
    <source>
        <dbReference type="Proteomes" id="UP000199662"/>
    </source>
</evidence>
<accession>A0A1H6WC15</accession>
<keyword evidence="1" id="KW-0732">Signal</keyword>
<proteinExistence type="predicted"/>
<dbReference type="RefSeq" id="WP_091829522.1">
    <property type="nucleotide sequence ID" value="NZ_FNZK01000003.1"/>
</dbReference>
<protein>
    <submittedName>
        <fullName evidence="2">Uncharacterized protein</fullName>
    </submittedName>
</protein>
<keyword evidence="3" id="KW-1185">Reference proteome</keyword>
<name>A0A1H6WC15_9FIRM</name>
<feature type="signal peptide" evidence="1">
    <location>
        <begin position="1"/>
        <end position="23"/>
    </location>
</feature>
<evidence type="ECO:0000256" key="1">
    <source>
        <dbReference type="SAM" id="SignalP"/>
    </source>
</evidence>
<sequence>MNKLRTLTFFCIFFIVMTNVVFAADRWQWIASNDSVDFFIDMNTIKSVMDDPHSDKSKIYTWVKSQTTAGGMQSLTKILQDSDLDEDVLADIKNVAYRMSYVECDLEKRQIRTVFSQLFHADATPVENTIKKTPDAEWLPIIPDTRSEMIFNGIQRYISNYTDSLQQNM</sequence>
<reference evidence="3" key="1">
    <citation type="submission" date="2016-10" db="EMBL/GenBank/DDBJ databases">
        <authorList>
            <person name="Varghese N."/>
            <person name="Submissions S."/>
        </authorList>
    </citation>
    <scope>NUCLEOTIDE SEQUENCE [LARGE SCALE GENOMIC DNA]</scope>
    <source>
        <strain evidence="3">DSM 2179</strain>
    </source>
</reference>
<dbReference type="Proteomes" id="UP000199662">
    <property type="component" value="Unassembled WGS sequence"/>
</dbReference>
<evidence type="ECO:0000313" key="2">
    <source>
        <dbReference type="EMBL" id="SEJ10092.1"/>
    </source>
</evidence>